<protein>
    <recommendedName>
        <fullName evidence="1">F-box domain-containing protein</fullName>
    </recommendedName>
</protein>
<sequence length="505" mass="58065">METAEPAVPLPTLPDDTIAAILCLLPAPTIAASRCVCKAWRALVDAHRLLAAHLLPRSVRGLFINYGDKDNEPHFLARPTAATPGAPRIDGEFDYIARKRPGNWHRVGDHCNGLVLYRDEVEYGRYFEDDEPYPYERLHVCNPMTRRSARLPLLRVRQTWRRRAFLVFDPAVSQHYEVFLAPLEPAEDTAVAASGLPEDDGGAWRLMEWPPSLWTWHVFSSRTGCWRERVFAREGEAAGTFSELMMGPLKPIPQARWRYAVYWRGALYVHCRGEYISRLSFLDDTYRVIKSPIDRAECYDDVQSFLGRSEKGIYFAAIDGCHLRVWILNEGYDGAEWIPKHDSVVKPHEWWKVFVICHERHRECRGPWILDDHYDGNTEDNSLLLKNVLRYGREKKDNTKDKRNNHVEWSSDDDDVIDSVGLAESGIEDYFVMFGGPFGPYQHPKCFTFLGFHPYKEVIFLSTVRVGVAYHLNSSKVQFLGVVSPGGWYSDVYESFVYTPCIRPA</sequence>
<evidence type="ECO:0000313" key="3">
    <source>
        <dbReference type="Proteomes" id="UP001497457"/>
    </source>
</evidence>
<dbReference type="PANTHER" id="PTHR34591:SF43">
    <property type="entry name" value="F-BOX DOMAIN-CONTAINING PROTEIN"/>
    <property type="match status" value="1"/>
</dbReference>
<dbReference type="SMART" id="SM00256">
    <property type="entry name" value="FBOX"/>
    <property type="match status" value="1"/>
</dbReference>
<dbReference type="PROSITE" id="PS50181">
    <property type="entry name" value="FBOX"/>
    <property type="match status" value="1"/>
</dbReference>
<dbReference type="InterPro" id="IPR036047">
    <property type="entry name" value="F-box-like_dom_sf"/>
</dbReference>
<dbReference type="Gene3D" id="1.20.1280.50">
    <property type="match status" value="1"/>
</dbReference>
<name>A0ABC9DWR9_9POAL</name>
<dbReference type="AlphaFoldDB" id="A0ABC9DWR9"/>
<dbReference type="SUPFAM" id="SSF81383">
    <property type="entry name" value="F-box domain"/>
    <property type="match status" value="1"/>
</dbReference>
<keyword evidence="3" id="KW-1185">Reference proteome</keyword>
<dbReference type="Proteomes" id="UP001497457">
    <property type="component" value="Chromosome 35b"/>
</dbReference>
<gene>
    <name evidence="2" type="ORF">URODEC1_LOCUS88868</name>
</gene>
<dbReference type="Pfam" id="PF00646">
    <property type="entry name" value="F-box"/>
    <property type="match status" value="1"/>
</dbReference>
<dbReference type="EMBL" id="OZ075145">
    <property type="protein sequence ID" value="CAL5045489.1"/>
    <property type="molecule type" value="Genomic_DNA"/>
</dbReference>
<evidence type="ECO:0000313" key="2">
    <source>
        <dbReference type="EMBL" id="CAL5045489.1"/>
    </source>
</evidence>
<accession>A0ABC9DWR9</accession>
<feature type="domain" description="F-box" evidence="1">
    <location>
        <begin position="7"/>
        <end position="53"/>
    </location>
</feature>
<proteinExistence type="predicted"/>
<reference evidence="2" key="1">
    <citation type="submission" date="2024-10" db="EMBL/GenBank/DDBJ databases">
        <authorList>
            <person name="Ryan C."/>
        </authorList>
    </citation>
    <scope>NUCLEOTIDE SEQUENCE [LARGE SCALE GENOMIC DNA]</scope>
</reference>
<dbReference type="InterPro" id="IPR001810">
    <property type="entry name" value="F-box_dom"/>
</dbReference>
<dbReference type="PANTHER" id="PTHR34591">
    <property type="entry name" value="OS03G0653100 PROTEIN-RELATED"/>
    <property type="match status" value="1"/>
</dbReference>
<evidence type="ECO:0000259" key="1">
    <source>
        <dbReference type="PROSITE" id="PS50181"/>
    </source>
</evidence>
<organism evidence="2 3">
    <name type="scientific">Urochloa decumbens</name>
    <dbReference type="NCBI Taxonomy" id="240449"/>
    <lineage>
        <taxon>Eukaryota</taxon>
        <taxon>Viridiplantae</taxon>
        <taxon>Streptophyta</taxon>
        <taxon>Embryophyta</taxon>
        <taxon>Tracheophyta</taxon>
        <taxon>Spermatophyta</taxon>
        <taxon>Magnoliopsida</taxon>
        <taxon>Liliopsida</taxon>
        <taxon>Poales</taxon>
        <taxon>Poaceae</taxon>
        <taxon>PACMAD clade</taxon>
        <taxon>Panicoideae</taxon>
        <taxon>Panicodae</taxon>
        <taxon>Paniceae</taxon>
        <taxon>Melinidinae</taxon>
        <taxon>Urochloa</taxon>
    </lineage>
</organism>